<keyword evidence="7 15" id="KW-0863">Zinc-finger</keyword>
<dbReference type="Pfam" id="PF13923">
    <property type="entry name" value="zf-C3HC4_2"/>
    <property type="match status" value="1"/>
</dbReference>
<dbReference type="InterPro" id="IPR013083">
    <property type="entry name" value="Znf_RING/FYVE/PHD"/>
</dbReference>
<dbReference type="CDD" id="cd16534">
    <property type="entry name" value="RING-HC_RNF5-like"/>
    <property type="match status" value="1"/>
</dbReference>
<keyword evidence="13" id="KW-0804">Transcription</keyword>
<reference evidence="19 20" key="1">
    <citation type="submission" date="2021-11" db="EMBL/GenBank/DDBJ databases">
        <authorList>
            <person name="Islam A."/>
            <person name="Islam S."/>
            <person name="Flora M.S."/>
            <person name="Rahman M."/>
            <person name="Ziaur R.M."/>
            <person name="Epstein J.H."/>
            <person name="Hassan M."/>
            <person name="Klassen M."/>
            <person name="Woodard K."/>
            <person name="Webb A."/>
            <person name="Webby R.J."/>
            <person name="El Zowalaty M.E."/>
        </authorList>
    </citation>
    <scope>NUCLEOTIDE SEQUENCE [LARGE SCALE GENOMIC DNA]</scope>
    <source>
        <strain evidence="19">Pbs1</strain>
    </source>
</reference>
<evidence type="ECO:0000313" key="19">
    <source>
        <dbReference type="EMBL" id="CAH0513868.1"/>
    </source>
</evidence>
<name>A0ABN8CL83_9STRA</name>
<evidence type="ECO:0000256" key="16">
    <source>
        <dbReference type="SAM" id="MobiDB-lite"/>
    </source>
</evidence>
<keyword evidence="8" id="KW-0833">Ubl conjugation pathway</keyword>
<dbReference type="InterPro" id="IPR017907">
    <property type="entry name" value="Znf_RING_CS"/>
</dbReference>
<comment type="catalytic activity">
    <reaction evidence="1">
        <text>S-ubiquitinyl-[E2 ubiquitin-conjugating enzyme]-L-cysteine + [acceptor protein]-L-lysine = [E2 ubiquitin-conjugating enzyme]-L-cysteine + N(6)-ubiquitinyl-[acceptor protein]-L-lysine.</text>
        <dbReference type="EC" id="2.3.2.27"/>
    </reaction>
</comment>
<comment type="pathway">
    <text evidence="3">Protein modification; protein ubiquitination.</text>
</comment>
<dbReference type="SUPFAM" id="SSF57850">
    <property type="entry name" value="RING/U-box"/>
    <property type="match status" value="1"/>
</dbReference>
<dbReference type="InterPro" id="IPR001841">
    <property type="entry name" value="Znf_RING"/>
</dbReference>
<evidence type="ECO:0000256" key="9">
    <source>
        <dbReference type="ARBA" id="ARBA00022833"/>
    </source>
</evidence>
<proteinExistence type="predicted"/>
<evidence type="ECO:0000256" key="7">
    <source>
        <dbReference type="ARBA" id="ARBA00022771"/>
    </source>
</evidence>
<feature type="domain" description="RING-type" evidence="17">
    <location>
        <begin position="376"/>
        <end position="414"/>
    </location>
</feature>
<dbReference type="Proteomes" id="UP001158986">
    <property type="component" value="Unassembled WGS sequence"/>
</dbReference>
<dbReference type="Gene3D" id="3.30.40.10">
    <property type="entry name" value="Zinc/RING finger domain, C3HC4 (zinc finger)"/>
    <property type="match status" value="1"/>
</dbReference>
<evidence type="ECO:0000259" key="18">
    <source>
        <dbReference type="PROSITE" id="PS51519"/>
    </source>
</evidence>
<sequence length="542" mass="60613">MTSQITFRKVVAKFSHQLAHPSPPSSALVHLSIPQRYMAPIKMMDEEIEASMSLLHMMQPSTTIATDVMSLTDHGNDVKNRDTLHDSLMKVVAKQASDELSLPRIAAQKKIQRRGLRLTALSYELTLEELRPHFGRPIVEVAREFGICTTFLKKICRRCGIKRWPHRQIRSLNRTIEMLEQVESVATDAEEKARYAAQIEEIKDKQRAVIEDPNASGKLITQMKKYAVPKRATDPMSTPVGQDSESLMRPMTTTFDGDTKNLSALAIGVDVVSSVLCFSNCEEARAFKTKVRLEASQRSTPLDVQIPSSILTMTPVVASMTTPVHARASDKSFLMLKMSPSDHKLTLHKTNEDVVSALKPTTETPSLDSTRSFFECNVCLDTVSSPVVTLCGHLYCWPCLYEWMQNHSECPVCKAGISEENVIPVYARGTTDTDDSRTNQQGSDNGVPDRPQGQRPDAEQLRRRRPFNFGIFIGSGRRNAFSISQTTGFFPALFRQPPALITHHQDGTPLTPLEAYQQMQQASLSRYLLIAGSLVILYLITF</sequence>
<keyword evidence="11" id="KW-0238">DNA-binding</keyword>
<keyword evidence="14" id="KW-0539">Nucleus</keyword>
<evidence type="ECO:0000256" key="12">
    <source>
        <dbReference type="ARBA" id="ARBA00023136"/>
    </source>
</evidence>
<comment type="subcellular location">
    <subcellularLocation>
        <location evidence="2">Endomembrane system</location>
    </subcellularLocation>
</comment>
<keyword evidence="9" id="KW-0862">Zinc</keyword>
<dbReference type="EC" id="2.3.2.27" evidence="4"/>
<dbReference type="PROSITE" id="PS00518">
    <property type="entry name" value="ZF_RING_1"/>
    <property type="match status" value="1"/>
</dbReference>
<accession>A0ABN8CL83</accession>
<keyword evidence="10" id="KW-0805">Transcription regulation</keyword>
<evidence type="ECO:0000256" key="10">
    <source>
        <dbReference type="ARBA" id="ARBA00023015"/>
    </source>
</evidence>
<dbReference type="InterPro" id="IPR003035">
    <property type="entry name" value="RWP-RK_dom"/>
</dbReference>
<evidence type="ECO:0000256" key="5">
    <source>
        <dbReference type="ARBA" id="ARBA00022679"/>
    </source>
</evidence>
<dbReference type="SMART" id="SM00184">
    <property type="entry name" value="RING"/>
    <property type="match status" value="1"/>
</dbReference>
<dbReference type="InterPro" id="IPR045103">
    <property type="entry name" value="RNF5/RNF185-like"/>
</dbReference>
<protein>
    <recommendedName>
        <fullName evidence="4">RING-type E3 ubiquitin transferase</fullName>
        <ecNumber evidence="4">2.3.2.27</ecNumber>
    </recommendedName>
</protein>
<evidence type="ECO:0000256" key="11">
    <source>
        <dbReference type="ARBA" id="ARBA00023125"/>
    </source>
</evidence>
<dbReference type="PROSITE" id="PS50089">
    <property type="entry name" value="ZF_RING_2"/>
    <property type="match status" value="1"/>
</dbReference>
<keyword evidence="12" id="KW-0472">Membrane</keyword>
<evidence type="ECO:0000256" key="3">
    <source>
        <dbReference type="ARBA" id="ARBA00004906"/>
    </source>
</evidence>
<dbReference type="PANTHER" id="PTHR12313">
    <property type="entry name" value="E3 UBIQUITIN-PROTEIN LIGASE RNF5-RELATED"/>
    <property type="match status" value="1"/>
</dbReference>
<feature type="domain" description="RWP-RK" evidence="18">
    <location>
        <begin position="107"/>
        <end position="193"/>
    </location>
</feature>
<dbReference type="EMBL" id="CAKLCB010000045">
    <property type="protein sequence ID" value="CAH0513868.1"/>
    <property type="molecule type" value="Genomic_DNA"/>
</dbReference>
<evidence type="ECO:0000256" key="4">
    <source>
        <dbReference type="ARBA" id="ARBA00012483"/>
    </source>
</evidence>
<evidence type="ECO:0000256" key="1">
    <source>
        <dbReference type="ARBA" id="ARBA00000900"/>
    </source>
</evidence>
<evidence type="ECO:0000256" key="13">
    <source>
        <dbReference type="ARBA" id="ARBA00023163"/>
    </source>
</evidence>
<gene>
    <name evidence="19" type="ORF">PBS001_LOCUS652</name>
</gene>
<evidence type="ECO:0000256" key="15">
    <source>
        <dbReference type="PROSITE-ProRule" id="PRU00175"/>
    </source>
</evidence>
<comment type="caution">
    <text evidence="19">The sequence shown here is derived from an EMBL/GenBank/DDBJ whole genome shotgun (WGS) entry which is preliminary data.</text>
</comment>
<keyword evidence="20" id="KW-1185">Reference proteome</keyword>
<organism evidence="19 20">
    <name type="scientific">Peronospora belbahrii</name>
    <dbReference type="NCBI Taxonomy" id="622444"/>
    <lineage>
        <taxon>Eukaryota</taxon>
        <taxon>Sar</taxon>
        <taxon>Stramenopiles</taxon>
        <taxon>Oomycota</taxon>
        <taxon>Peronosporomycetes</taxon>
        <taxon>Peronosporales</taxon>
        <taxon>Peronosporaceae</taxon>
        <taxon>Peronospora</taxon>
    </lineage>
</organism>
<evidence type="ECO:0000256" key="8">
    <source>
        <dbReference type="ARBA" id="ARBA00022786"/>
    </source>
</evidence>
<evidence type="ECO:0000259" key="17">
    <source>
        <dbReference type="PROSITE" id="PS50089"/>
    </source>
</evidence>
<evidence type="ECO:0000256" key="2">
    <source>
        <dbReference type="ARBA" id="ARBA00004308"/>
    </source>
</evidence>
<evidence type="ECO:0000313" key="20">
    <source>
        <dbReference type="Proteomes" id="UP001158986"/>
    </source>
</evidence>
<keyword evidence="5" id="KW-0808">Transferase</keyword>
<feature type="region of interest" description="Disordered" evidence="16">
    <location>
        <begin position="429"/>
        <end position="460"/>
    </location>
</feature>
<evidence type="ECO:0000256" key="14">
    <source>
        <dbReference type="ARBA" id="ARBA00023242"/>
    </source>
</evidence>
<keyword evidence="6" id="KW-0479">Metal-binding</keyword>
<dbReference type="PROSITE" id="PS51519">
    <property type="entry name" value="RWP_RK"/>
    <property type="match status" value="1"/>
</dbReference>
<evidence type="ECO:0000256" key="6">
    <source>
        <dbReference type="ARBA" id="ARBA00022723"/>
    </source>
</evidence>
<dbReference type="Pfam" id="PF02042">
    <property type="entry name" value="RWP-RK"/>
    <property type="match status" value="1"/>
</dbReference>